<keyword evidence="2" id="KW-0472">Membrane</keyword>
<reference evidence="3 4" key="1">
    <citation type="submission" date="2021-02" db="EMBL/GenBank/DDBJ databases">
        <authorList>
            <person name="Han P."/>
        </authorList>
    </citation>
    <scope>NUCLEOTIDE SEQUENCE [LARGE SCALE GENOMIC DNA]</scope>
    <source>
        <strain evidence="3">Candidatus Nitrospira sp. ZN2</strain>
    </source>
</reference>
<evidence type="ECO:0008006" key="5">
    <source>
        <dbReference type="Google" id="ProtNLM"/>
    </source>
</evidence>
<comment type="caution">
    <text evidence="3">The sequence shown here is derived from an EMBL/GenBank/DDBJ whole genome shotgun (WGS) entry which is preliminary data.</text>
</comment>
<feature type="compositionally biased region" description="Polar residues" evidence="1">
    <location>
        <begin position="19"/>
        <end position="28"/>
    </location>
</feature>
<feature type="region of interest" description="Disordered" evidence="1">
    <location>
        <begin position="16"/>
        <end position="35"/>
    </location>
</feature>
<dbReference type="EMBL" id="CAJNBJ010000002">
    <property type="protein sequence ID" value="CAE6725854.1"/>
    <property type="molecule type" value="Genomic_DNA"/>
</dbReference>
<evidence type="ECO:0000256" key="1">
    <source>
        <dbReference type="SAM" id="MobiDB-lite"/>
    </source>
</evidence>
<organism evidence="3 4">
    <name type="scientific">Nitrospira defluvii</name>
    <dbReference type="NCBI Taxonomy" id="330214"/>
    <lineage>
        <taxon>Bacteria</taxon>
        <taxon>Pseudomonadati</taxon>
        <taxon>Nitrospirota</taxon>
        <taxon>Nitrospiria</taxon>
        <taxon>Nitrospirales</taxon>
        <taxon>Nitrospiraceae</taxon>
        <taxon>Nitrospira</taxon>
    </lineage>
</organism>
<evidence type="ECO:0000313" key="4">
    <source>
        <dbReference type="Proteomes" id="UP000675880"/>
    </source>
</evidence>
<feature type="transmembrane region" description="Helical" evidence="2">
    <location>
        <begin position="47"/>
        <end position="70"/>
    </location>
</feature>
<gene>
    <name evidence="3" type="ORF">NSPZN2_100095</name>
</gene>
<keyword evidence="2" id="KW-0812">Transmembrane</keyword>
<protein>
    <recommendedName>
        <fullName evidence="5">Lipoprotein</fullName>
    </recommendedName>
</protein>
<evidence type="ECO:0000313" key="3">
    <source>
        <dbReference type="EMBL" id="CAE6725854.1"/>
    </source>
</evidence>
<keyword evidence="4" id="KW-1185">Reference proteome</keyword>
<evidence type="ECO:0000256" key="2">
    <source>
        <dbReference type="SAM" id="Phobius"/>
    </source>
</evidence>
<keyword evidence="2" id="KW-1133">Transmembrane helix</keyword>
<proteinExistence type="predicted"/>
<name>A0ABM8R039_9BACT</name>
<accession>A0ABM8R039</accession>
<dbReference type="Proteomes" id="UP000675880">
    <property type="component" value="Unassembled WGS sequence"/>
</dbReference>
<sequence length="166" mass="18963">MQEQLETRPFVTGRIPVTDHTTSASPVSTLPPAEEPTPFIRQRPVRLIINSFLVLFVVALIAFRFVPGWLDPDFSKHIESHRVMVGMDRKQVLDSWGSPNTMNVTHTKDGLRREEWIFEDWESPAVVKHRYLYFEEGKLIGGHFSGSDVRLPIPTNPEPVKPKGHP</sequence>